<protein>
    <submittedName>
        <fullName evidence="1">Uncharacterized protein</fullName>
    </submittedName>
</protein>
<dbReference type="AlphaFoldDB" id="A0A2S8IZY7"/>
<dbReference type="EMBL" id="PUIQ01000006">
    <property type="protein sequence ID" value="PQP20288.1"/>
    <property type="molecule type" value="Genomic_DNA"/>
</dbReference>
<gene>
    <name evidence="1" type="ORF">C5615_06395</name>
</gene>
<evidence type="ECO:0000313" key="2">
    <source>
        <dbReference type="Proteomes" id="UP000238206"/>
    </source>
</evidence>
<accession>A0A2S8IZY7</accession>
<sequence length="127" mass="13439">MIVSIAKVAIGALFGTPSGQLRVRCHVDRLLINRLPASHPAQARMPVRGLPSKPTRRSCGSIPACRRRFSCPPRIPSGPACARAPRPRLMPAARGDSDAAIGAGFFVAAPAALRPVRFHGESVRSVA</sequence>
<reference evidence="1 2" key="1">
    <citation type="submission" date="2018-02" db="EMBL/GenBank/DDBJ databases">
        <title>Draft genome sequencing of Burkholderia cepacia Y14-15.</title>
        <authorList>
            <person name="Zheng B.-X."/>
        </authorList>
    </citation>
    <scope>NUCLEOTIDE SEQUENCE [LARGE SCALE GENOMIC DNA]</scope>
    <source>
        <strain evidence="1 2">Y14-15</strain>
    </source>
</reference>
<organism evidence="1 2">
    <name type="scientific">Burkholderia cepacia</name>
    <name type="common">Pseudomonas cepacia</name>
    <dbReference type="NCBI Taxonomy" id="292"/>
    <lineage>
        <taxon>Bacteria</taxon>
        <taxon>Pseudomonadati</taxon>
        <taxon>Pseudomonadota</taxon>
        <taxon>Betaproteobacteria</taxon>
        <taxon>Burkholderiales</taxon>
        <taxon>Burkholderiaceae</taxon>
        <taxon>Burkholderia</taxon>
        <taxon>Burkholderia cepacia complex</taxon>
    </lineage>
</organism>
<evidence type="ECO:0000313" key="1">
    <source>
        <dbReference type="EMBL" id="PQP20288.1"/>
    </source>
</evidence>
<dbReference type="Proteomes" id="UP000238206">
    <property type="component" value="Unassembled WGS sequence"/>
</dbReference>
<proteinExistence type="predicted"/>
<comment type="caution">
    <text evidence="1">The sequence shown here is derived from an EMBL/GenBank/DDBJ whole genome shotgun (WGS) entry which is preliminary data.</text>
</comment>
<name>A0A2S8IZY7_BURCE</name>